<keyword evidence="8" id="KW-1185">Reference proteome</keyword>
<gene>
    <name evidence="7" type="ORF">BDV30DRAFT_177452</name>
</gene>
<keyword evidence="3 6" id="KW-0812">Transmembrane</keyword>
<organism evidence="7 8">
    <name type="scientific">Aspergillus minisclerotigenes</name>
    <dbReference type="NCBI Taxonomy" id="656917"/>
    <lineage>
        <taxon>Eukaryota</taxon>
        <taxon>Fungi</taxon>
        <taxon>Dikarya</taxon>
        <taxon>Ascomycota</taxon>
        <taxon>Pezizomycotina</taxon>
        <taxon>Eurotiomycetes</taxon>
        <taxon>Eurotiomycetidae</taxon>
        <taxon>Eurotiales</taxon>
        <taxon>Aspergillaceae</taxon>
        <taxon>Aspergillus</taxon>
        <taxon>Aspergillus subgen. Circumdati</taxon>
    </lineage>
</organism>
<keyword evidence="5 6" id="KW-0472">Membrane</keyword>
<evidence type="ECO:0000313" key="8">
    <source>
        <dbReference type="Proteomes" id="UP000326289"/>
    </source>
</evidence>
<dbReference type="EMBL" id="ML732838">
    <property type="protein sequence ID" value="KAB8269941.1"/>
    <property type="molecule type" value="Genomic_DNA"/>
</dbReference>
<dbReference type="GO" id="GO:0016020">
    <property type="term" value="C:membrane"/>
    <property type="evidence" value="ECO:0007669"/>
    <property type="project" value="UniProtKB-SubCell"/>
</dbReference>
<proteinExistence type="predicted"/>
<evidence type="ECO:0000313" key="7">
    <source>
        <dbReference type="EMBL" id="KAB8269941.1"/>
    </source>
</evidence>
<dbReference type="GO" id="GO:0022857">
    <property type="term" value="F:transmembrane transporter activity"/>
    <property type="evidence" value="ECO:0007669"/>
    <property type="project" value="UniProtKB-ARBA"/>
</dbReference>
<evidence type="ECO:0000256" key="5">
    <source>
        <dbReference type="ARBA" id="ARBA00023136"/>
    </source>
</evidence>
<feature type="transmembrane region" description="Helical" evidence="6">
    <location>
        <begin position="102"/>
        <end position="126"/>
    </location>
</feature>
<dbReference type="PANTHER" id="PTHR45649:SF11">
    <property type="entry name" value="TRANSPORTER, PUTATIVE (EUROFUNG)-RELATED"/>
    <property type="match status" value="1"/>
</dbReference>
<feature type="transmembrane region" description="Helical" evidence="6">
    <location>
        <begin position="62"/>
        <end position="82"/>
    </location>
</feature>
<keyword evidence="2" id="KW-0813">Transport</keyword>
<keyword evidence="4 6" id="KW-1133">Transmembrane helix</keyword>
<sequence length="195" mass="21768">MLQIPLSCTWAISAFGTAKFWYPEFAGTQWQVYLCYVLVVIVTLIPIFLVPQKHIDRLTQTAMYLSVVGLFLVIIVCLSMGRDHYRPTNIVEYHGSSGWGPGPAWLMSIGIGQYCFAATGACTHIAEEMPSPGRKLPQVINMTMVIGVLRAFLPSMEVFYQATENKVAATILQTYLTLLYYTCVPSQWIASSRIA</sequence>
<evidence type="ECO:0000256" key="6">
    <source>
        <dbReference type="SAM" id="Phobius"/>
    </source>
</evidence>
<evidence type="ECO:0000256" key="1">
    <source>
        <dbReference type="ARBA" id="ARBA00004141"/>
    </source>
</evidence>
<evidence type="ECO:0000256" key="4">
    <source>
        <dbReference type="ARBA" id="ARBA00022989"/>
    </source>
</evidence>
<accession>A0A5N6ITE9</accession>
<reference evidence="7 8" key="1">
    <citation type="submission" date="2019-04" db="EMBL/GenBank/DDBJ databases">
        <title>Fungal friends and foes A comparative genomics study of 23 Aspergillus species from section Flavi.</title>
        <authorList>
            <consortium name="DOE Joint Genome Institute"/>
            <person name="Kjaerbolling I."/>
            <person name="Vesth T.C."/>
            <person name="Frisvad J.C."/>
            <person name="Nybo J.L."/>
            <person name="Theobald S."/>
            <person name="Kildgaard S."/>
            <person name="Petersen T.I."/>
            <person name="Kuo A."/>
            <person name="Sato A."/>
            <person name="Lyhne E.K."/>
            <person name="Kogle M.E."/>
            <person name="Wiebenga A."/>
            <person name="Kun R.S."/>
            <person name="Lubbers R.J."/>
            <person name="Makela M.R."/>
            <person name="Barry K."/>
            <person name="Chovatia M."/>
            <person name="Clum A."/>
            <person name="Daum C."/>
            <person name="Haridas S."/>
            <person name="He G."/>
            <person name="LaButti K."/>
            <person name="Lipzen A."/>
            <person name="Mondo S."/>
            <person name="Pangilinan J."/>
            <person name="Riley R."/>
            <person name="Salamov A."/>
            <person name="Simmons B.A."/>
            <person name="Magnuson J.K."/>
            <person name="Henrissat B."/>
            <person name="Mortensen U.H."/>
            <person name="Larsen T.O."/>
            <person name="De vries R.P."/>
            <person name="Grigoriev I.V."/>
            <person name="Machida M."/>
            <person name="Baker S.E."/>
            <person name="Andersen M.R."/>
        </authorList>
    </citation>
    <scope>NUCLEOTIDE SEQUENCE [LARGE SCALE GENOMIC DNA]</scope>
    <source>
        <strain evidence="7 8">CBS 117635</strain>
    </source>
</reference>
<comment type="subcellular location">
    <subcellularLocation>
        <location evidence="1">Membrane</location>
        <topology evidence="1">Multi-pass membrane protein</topology>
    </subcellularLocation>
</comment>
<dbReference type="Proteomes" id="UP000326289">
    <property type="component" value="Unassembled WGS sequence"/>
</dbReference>
<dbReference type="Gene3D" id="1.20.1740.10">
    <property type="entry name" value="Amino acid/polyamine transporter I"/>
    <property type="match status" value="1"/>
</dbReference>
<dbReference type="AlphaFoldDB" id="A0A5N6ITE9"/>
<feature type="transmembrane region" description="Helical" evidence="6">
    <location>
        <begin position="30"/>
        <end position="50"/>
    </location>
</feature>
<protein>
    <recommendedName>
        <fullName evidence="9">Amino acid/polyamine transporter I</fullName>
    </recommendedName>
</protein>
<evidence type="ECO:0000256" key="3">
    <source>
        <dbReference type="ARBA" id="ARBA00022692"/>
    </source>
</evidence>
<evidence type="ECO:0008006" key="9">
    <source>
        <dbReference type="Google" id="ProtNLM"/>
    </source>
</evidence>
<name>A0A5N6ITE9_9EURO</name>
<evidence type="ECO:0000256" key="2">
    <source>
        <dbReference type="ARBA" id="ARBA00022448"/>
    </source>
</evidence>
<dbReference type="PANTHER" id="PTHR45649">
    <property type="entry name" value="AMINO-ACID PERMEASE BAT1"/>
    <property type="match status" value="1"/>
</dbReference>